<sequence length="122" mass="14533">MTSNSNFARYKQKKELIKELNVYQSFVLNKINIEDFKSALTKVDSALTLIDEFQSYFDLKPELKDFSEIRQKVLSEFNNHRNIYLRRYNNLLKEPLTETNLGDFLKLLAMLKNEVDNNLNKY</sequence>
<proteinExistence type="predicted"/>
<organism evidence="1">
    <name type="scientific">marine sediment metagenome</name>
    <dbReference type="NCBI Taxonomy" id="412755"/>
    <lineage>
        <taxon>unclassified sequences</taxon>
        <taxon>metagenomes</taxon>
        <taxon>ecological metagenomes</taxon>
    </lineage>
</organism>
<dbReference type="EMBL" id="BARU01039696">
    <property type="protein sequence ID" value="GAH83981.1"/>
    <property type="molecule type" value="Genomic_DNA"/>
</dbReference>
<accession>X1INI8</accession>
<comment type="caution">
    <text evidence="1">The sequence shown here is derived from an EMBL/GenBank/DDBJ whole genome shotgun (WGS) entry which is preliminary data.</text>
</comment>
<dbReference type="AlphaFoldDB" id="X1INI8"/>
<reference evidence="1" key="1">
    <citation type="journal article" date="2014" name="Front. Microbiol.">
        <title>High frequency of phylogenetically diverse reductive dehalogenase-homologous genes in deep subseafloor sedimentary metagenomes.</title>
        <authorList>
            <person name="Kawai M."/>
            <person name="Futagami T."/>
            <person name="Toyoda A."/>
            <person name="Takaki Y."/>
            <person name="Nishi S."/>
            <person name="Hori S."/>
            <person name="Arai W."/>
            <person name="Tsubouchi T."/>
            <person name="Morono Y."/>
            <person name="Uchiyama I."/>
            <person name="Ito T."/>
            <person name="Fujiyama A."/>
            <person name="Inagaki F."/>
            <person name="Takami H."/>
        </authorList>
    </citation>
    <scope>NUCLEOTIDE SEQUENCE</scope>
    <source>
        <strain evidence="1">Expedition CK06-06</strain>
    </source>
</reference>
<evidence type="ECO:0000313" key="1">
    <source>
        <dbReference type="EMBL" id="GAH83981.1"/>
    </source>
</evidence>
<name>X1INI8_9ZZZZ</name>
<protein>
    <submittedName>
        <fullName evidence="1">Uncharacterized protein</fullName>
    </submittedName>
</protein>
<gene>
    <name evidence="1" type="ORF">S03H2_61496</name>
</gene>
<feature type="non-terminal residue" evidence="1">
    <location>
        <position position="122"/>
    </location>
</feature>